<accession>F3QXK8</accession>
<dbReference type="RefSeq" id="WP_008629441.1">
    <property type="nucleotide sequence ID" value="NZ_GL883883.1"/>
</dbReference>
<proteinExistence type="predicted"/>
<dbReference type="InterPro" id="IPR023296">
    <property type="entry name" value="Glyco_hydro_beta-prop_sf"/>
</dbReference>
<dbReference type="SUPFAM" id="SSF75005">
    <property type="entry name" value="Arabinanase/levansucrase/invertase"/>
    <property type="match status" value="1"/>
</dbReference>
<evidence type="ECO:0008006" key="3">
    <source>
        <dbReference type="Google" id="ProtNLM"/>
    </source>
</evidence>
<evidence type="ECO:0000313" key="1">
    <source>
        <dbReference type="EMBL" id="EGG51128.1"/>
    </source>
</evidence>
<keyword evidence="2" id="KW-1185">Reference proteome</keyword>
<feature type="non-terminal residue" evidence="1">
    <location>
        <position position="1"/>
    </location>
</feature>
<dbReference type="EMBL" id="AFBR01000087">
    <property type="protein sequence ID" value="EGG51128.1"/>
    <property type="molecule type" value="Genomic_DNA"/>
</dbReference>
<dbReference type="AlphaFoldDB" id="F3QXK8"/>
<evidence type="ECO:0000313" key="2">
    <source>
        <dbReference type="Proteomes" id="UP000005546"/>
    </source>
</evidence>
<name>F3QXK8_9BACT</name>
<dbReference type="Gene3D" id="2.115.10.20">
    <property type="entry name" value="Glycosyl hydrolase domain, family 43"/>
    <property type="match status" value="1"/>
</dbReference>
<dbReference type="STRING" id="762982.HMPREF9442_02982"/>
<protein>
    <recommendedName>
        <fullName evidence="3">Glycosyl hydrolase, family 43</fullName>
    </recommendedName>
</protein>
<organism evidence="1 2">
    <name type="scientific">Paraprevotella xylaniphila YIT 11841</name>
    <dbReference type="NCBI Taxonomy" id="762982"/>
    <lineage>
        <taxon>Bacteria</taxon>
        <taxon>Pseudomonadati</taxon>
        <taxon>Bacteroidota</taxon>
        <taxon>Bacteroidia</taxon>
        <taxon>Bacteroidales</taxon>
        <taxon>Prevotellaceae</taxon>
        <taxon>Paraprevotella</taxon>
    </lineage>
</organism>
<comment type="caution">
    <text evidence="1">The sequence shown here is derived from an EMBL/GenBank/DDBJ whole genome shotgun (WGS) entry which is preliminary data.</text>
</comment>
<dbReference type="OrthoDB" id="9761519at2"/>
<dbReference type="Proteomes" id="UP000005546">
    <property type="component" value="Unassembled WGS sequence"/>
</dbReference>
<sequence length="315" mass="35681">GDYQLQGPLLYQGKPVKRWDMGTFQDTDGKGYLLIHHGPIYRLSDDYRSVETEVAHVKDSGESPAMFKKDGIYYLLYSNLTSWEKNDNFYFTAPRIEGPWTRRGLFCPEGRLTYNSQTTFVFPLRHGNDTIPLFMGDRWSYPHQASAATYVWMPLLTEGTRISIPEYWQAWDIRTLRPTDALKGGKIVSPADGPCPDNWKKENGAILSDTRGSTLEMKFKGTHAALIGEAGPHGGYARVSILNARQDTLYSSLVDFYSKYPDTGIRAITPHMPMDSYMLCVEVTGISPVWTDKSKKIYGSKGCRIGIRQVCIFEE</sequence>
<gene>
    <name evidence="1" type="ORF">HMPREF9442_02982</name>
</gene>
<reference evidence="1 2" key="1">
    <citation type="submission" date="2011-02" db="EMBL/GenBank/DDBJ databases">
        <authorList>
            <person name="Weinstock G."/>
            <person name="Sodergren E."/>
            <person name="Clifton S."/>
            <person name="Fulton L."/>
            <person name="Fulton B."/>
            <person name="Courtney L."/>
            <person name="Fronick C."/>
            <person name="Harrison M."/>
            <person name="Strong C."/>
            <person name="Farmer C."/>
            <person name="Delahaunty K."/>
            <person name="Markovic C."/>
            <person name="Hall O."/>
            <person name="Minx P."/>
            <person name="Tomlinson C."/>
            <person name="Mitreva M."/>
            <person name="Hou S."/>
            <person name="Chen J."/>
            <person name="Wollam A."/>
            <person name="Pepin K.H."/>
            <person name="Johnson M."/>
            <person name="Bhonagiri V."/>
            <person name="Zhang X."/>
            <person name="Suruliraj S."/>
            <person name="Warren W."/>
            <person name="Chinwalla A."/>
            <person name="Mardis E.R."/>
            <person name="Wilson R.K."/>
        </authorList>
    </citation>
    <scope>NUCLEOTIDE SEQUENCE [LARGE SCALE GENOMIC DNA]</scope>
    <source>
        <strain evidence="1 2">YIT 11841</strain>
    </source>
</reference>
<dbReference type="PANTHER" id="PTHR22925:SF3">
    <property type="entry name" value="GLYCOSYL HYDROLASE FAMILY PROTEIN 43"/>
    <property type="match status" value="1"/>
</dbReference>
<dbReference type="PANTHER" id="PTHR22925">
    <property type="entry name" value="GLYCOSYL HYDROLASE 43 FAMILY MEMBER"/>
    <property type="match status" value="1"/>
</dbReference>
<dbReference type="eggNOG" id="COG3507">
    <property type="taxonomic scope" value="Bacteria"/>
</dbReference>
<dbReference type="Gene3D" id="2.60.120.260">
    <property type="entry name" value="Galactose-binding domain-like"/>
    <property type="match status" value="1"/>
</dbReference>
<dbReference type="HOGENOM" id="CLU_881420_0_0_10"/>